<evidence type="ECO:0000256" key="14">
    <source>
        <dbReference type="ARBA" id="ARBA00023180"/>
    </source>
</evidence>
<keyword evidence="14" id="KW-0325">Glycoprotein</keyword>
<feature type="signal peptide" evidence="16">
    <location>
        <begin position="1"/>
        <end position="19"/>
    </location>
</feature>
<keyword evidence="7 15" id="KW-0479">Metal-binding</keyword>
<dbReference type="OrthoDB" id="409122at2759"/>
<comment type="subcellular location">
    <subcellularLocation>
        <location evidence="3">Secreted</location>
        <location evidence="3">Extracellular space</location>
    </subcellularLocation>
</comment>
<dbReference type="InterPro" id="IPR030400">
    <property type="entry name" value="Sedolisin_dom"/>
</dbReference>
<dbReference type="PROSITE" id="PS51695">
    <property type="entry name" value="SEDOLISIN"/>
    <property type="match status" value="1"/>
</dbReference>
<feature type="chain" id="PRO_5004562730" description="tripeptidyl-peptidase II" evidence="16">
    <location>
        <begin position="20"/>
        <end position="620"/>
    </location>
</feature>
<feature type="domain" description="Peptidase S53" evidence="17">
    <location>
        <begin position="222"/>
        <end position="620"/>
    </location>
</feature>
<evidence type="ECO:0000313" key="18">
    <source>
        <dbReference type="EMBL" id="EPS98881.1"/>
    </source>
</evidence>
<organism evidence="18 19">
    <name type="scientific">Fomitopsis schrenkii</name>
    <name type="common">Brown rot fungus</name>
    <dbReference type="NCBI Taxonomy" id="2126942"/>
    <lineage>
        <taxon>Eukaryota</taxon>
        <taxon>Fungi</taxon>
        <taxon>Dikarya</taxon>
        <taxon>Basidiomycota</taxon>
        <taxon>Agaricomycotina</taxon>
        <taxon>Agaricomycetes</taxon>
        <taxon>Polyporales</taxon>
        <taxon>Fomitopsis</taxon>
    </lineage>
</organism>
<dbReference type="GO" id="GO:0005576">
    <property type="term" value="C:extracellular region"/>
    <property type="evidence" value="ECO:0007669"/>
    <property type="project" value="UniProtKB-SubCell"/>
</dbReference>
<evidence type="ECO:0000256" key="13">
    <source>
        <dbReference type="ARBA" id="ARBA00023145"/>
    </source>
</evidence>
<evidence type="ECO:0000256" key="11">
    <source>
        <dbReference type="ARBA" id="ARBA00022837"/>
    </source>
</evidence>
<dbReference type="Gene3D" id="3.40.50.200">
    <property type="entry name" value="Peptidase S8/S53 domain"/>
    <property type="match status" value="1"/>
</dbReference>
<keyword evidence="19" id="KW-1185">Reference proteome</keyword>
<dbReference type="SUPFAM" id="SSF52743">
    <property type="entry name" value="Subtilisin-like"/>
    <property type="match status" value="1"/>
</dbReference>
<evidence type="ECO:0000256" key="3">
    <source>
        <dbReference type="ARBA" id="ARBA00004239"/>
    </source>
</evidence>
<evidence type="ECO:0000256" key="1">
    <source>
        <dbReference type="ARBA" id="ARBA00001910"/>
    </source>
</evidence>
<dbReference type="FunFam" id="3.40.50.200:FF:000015">
    <property type="entry name" value="Tripeptidyl peptidase A"/>
    <property type="match status" value="1"/>
</dbReference>
<sequence length="620" mass="66219">MPSLRSAVLWIALGALAAAAPAEHAHKVKETVRAPRGFTALRPAPPGHIIEFRIGLPQPNFAVLEEHLYAVSDPSSERYGEHLSKKEVEALVAPHPTSIQLVEEWLASHGLSDGLSWSPAKDWAIVKTTVALAEEMLDTTYHVWKHDASGETLVRTTSYSLPEHLHDHVDVVQPTTMFSLFKPMKTTYHSFRAGAAITESDGSKIAVASASGGQVAASCNGTITPECLLELYNATTYTPQAAGENKIAVTGYLEQYANYADYHQFLEELVPYAVTSNFTTVYINGGLNNQTSSEAGVEADLGGDLNTCLLHTVIDRDVLDTQYAFSLTYPTPGTFYTTGGSPPFTPDDLETTDSNEPYANWLEYVLAADDLPQSISTSYGDDEQTVPYSYATRVCAEFAKLGARGVSLMFSSGDGGVGDGDPDPATQECYSNDGTNKTEFIPGFPASCPYVTAVGATSQVPEIAAWFSGGGFSNYWARPSYQDTAVTQYLSELAPGTYAGLYNAAGRAYPDVSAEGVNFEIVFSEETGLVDGTSCSSPTFTAFVSLLNDARLASGKSALGFLNPLIYALNAQTVTGFNDITVGNNPGCGTEGFNATVGWDPVTGWGTPNFGVLKDLVLAL</sequence>
<dbReference type="InterPro" id="IPR050819">
    <property type="entry name" value="Tripeptidyl-peptidase_I"/>
</dbReference>
<comment type="caution">
    <text evidence="15">Lacks conserved residue(s) required for the propagation of feature annotation.</text>
</comment>
<dbReference type="InterPro" id="IPR015366">
    <property type="entry name" value="S53_propep"/>
</dbReference>
<dbReference type="AlphaFoldDB" id="S8E120"/>
<evidence type="ECO:0000256" key="16">
    <source>
        <dbReference type="SAM" id="SignalP"/>
    </source>
</evidence>
<dbReference type="Pfam" id="PF00082">
    <property type="entry name" value="Peptidase_S8"/>
    <property type="match status" value="1"/>
</dbReference>
<gene>
    <name evidence="18" type="ORF">FOMPIDRAFT_1051112</name>
</gene>
<evidence type="ECO:0000256" key="8">
    <source>
        <dbReference type="ARBA" id="ARBA00022729"/>
    </source>
</evidence>
<evidence type="ECO:0000259" key="17">
    <source>
        <dbReference type="PROSITE" id="PS51695"/>
    </source>
</evidence>
<keyword evidence="11 15" id="KW-0106">Calcium</keyword>
<dbReference type="GO" id="GO:0008240">
    <property type="term" value="F:tripeptidyl-peptidase activity"/>
    <property type="evidence" value="ECO:0007669"/>
    <property type="project" value="UniProtKB-EC"/>
</dbReference>
<dbReference type="SUPFAM" id="SSF54897">
    <property type="entry name" value="Protease propeptides/inhibitors"/>
    <property type="match status" value="1"/>
</dbReference>
<evidence type="ECO:0000256" key="10">
    <source>
        <dbReference type="ARBA" id="ARBA00022825"/>
    </source>
</evidence>
<keyword evidence="6" id="KW-0645">Protease</keyword>
<dbReference type="CDD" id="cd11377">
    <property type="entry name" value="Pro-peptidase_S53"/>
    <property type="match status" value="1"/>
</dbReference>
<proteinExistence type="predicted"/>
<dbReference type="HOGENOM" id="CLU_013783_3_0_1"/>
<keyword evidence="13" id="KW-0865">Zymogen</keyword>
<dbReference type="InParanoid" id="S8E120"/>
<dbReference type="InterPro" id="IPR000209">
    <property type="entry name" value="Peptidase_S8/S53_dom"/>
</dbReference>
<dbReference type="GO" id="GO:0004252">
    <property type="term" value="F:serine-type endopeptidase activity"/>
    <property type="evidence" value="ECO:0007669"/>
    <property type="project" value="InterPro"/>
</dbReference>
<dbReference type="Pfam" id="PF09286">
    <property type="entry name" value="Pro-kuma_activ"/>
    <property type="match status" value="1"/>
</dbReference>
<keyword evidence="9" id="KW-0378">Hydrolase</keyword>
<evidence type="ECO:0000256" key="15">
    <source>
        <dbReference type="PROSITE-ProRule" id="PRU01032"/>
    </source>
</evidence>
<dbReference type="CDD" id="cd04056">
    <property type="entry name" value="Peptidases_S53"/>
    <property type="match status" value="1"/>
</dbReference>
<keyword evidence="5" id="KW-0964">Secreted</keyword>
<dbReference type="EMBL" id="KE504161">
    <property type="protein sequence ID" value="EPS98881.1"/>
    <property type="molecule type" value="Genomic_DNA"/>
</dbReference>
<dbReference type="PANTHER" id="PTHR14218">
    <property type="entry name" value="PROTEASE S8 TRIPEPTIDYL PEPTIDASE I CLN2"/>
    <property type="match status" value="1"/>
</dbReference>
<dbReference type="eggNOG" id="ENOG502QR6D">
    <property type="taxonomic scope" value="Eukaryota"/>
</dbReference>
<feature type="binding site" evidence="15">
    <location>
        <position position="579"/>
    </location>
    <ligand>
        <name>Ca(2+)</name>
        <dbReference type="ChEBI" id="CHEBI:29108"/>
    </ligand>
</feature>
<reference evidence="18 19" key="1">
    <citation type="journal article" date="2012" name="Science">
        <title>The Paleozoic origin of enzymatic lignin decomposition reconstructed from 31 fungal genomes.</title>
        <authorList>
            <person name="Floudas D."/>
            <person name="Binder M."/>
            <person name="Riley R."/>
            <person name="Barry K."/>
            <person name="Blanchette R.A."/>
            <person name="Henrissat B."/>
            <person name="Martinez A.T."/>
            <person name="Otillar R."/>
            <person name="Spatafora J.W."/>
            <person name="Yadav J.S."/>
            <person name="Aerts A."/>
            <person name="Benoit I."/>
            <person name="Boyd A."/>
            <person name="Carlson A."/>
            <person name="Copeland A."/>
            <person name="Coutinho P.M."/>
            <person name="de Vries R.P."/>
            <person name="Ferreira P."/>
            <person name="Findley K."/>
            <person name="Foster B."/>
            <person name="Gaskell J."/>
            <person name="Glotzer D."/>
            <person name="Gorecki P."/>
            <person name="Heitman J."/>
            <person name="Hesse C."/>
            <person name="Hori C."/>
            <person name="Igarashi K."/>
            <person name="Jurgens J.A."/>
            <person name="Kallen N."/>
            <person name="Kersten P."/>
            <person name="Kohler A."/>
            <person name="Kuees U."/>
            <person name="Kumar T.K.A."/>
            <person name="Kuo A."/>
            <person name="LaButti K."/>
            <person name="Larrondo L.F."/>
            <person name="Lindquist E."/>
            <person name="Ling A."/>
            <person name="Lombard V."/>
            <person name="Lucas S."/>
            <person name="Lundell T."/>
            <person name="Martin R."/>
            <person name="McLaughlin D.J."/>
            <person name="Morgenstern I."/>
            <person name="Morin E."/>
            <person name="Murat C."/>
            <person name="Nagy L.G."/>
            <person name="Nolan M."/>
            <person name="Ohm R.A."/>
            <person name="Patyshakuliyeva A."/>
            <person name="Rokas A."/>
            <person name="Ruiz-Duenas F.J."/>
            <person name="Sabat G."/>
            <person name="Salamov A."/>
            <person name="Samejima M."/>
            <person name="Schmutz J."/>
            <person name="Slot J.C."/>
            <person name="St John F."/>
            <person name="Stenlid J."/>
            <person name="Sun H."/>
            <person name="Sun S."/>
            <person name="Syed K."/>
            <person name="Tsang A."/>
            <person name="Wiebenga A."/>
            <person name="Young D."/>
            <person name="Pisabarro A."/>
            <person name="Eastwood D.C."/>
            <person name="Martin F."/>
            <person name="Cullen D."/>
            <person name="Grigoriev I.V."/>
            <person name="Hibbett D.S."/>
        </authorList>
    </citation>
    <scope>NUCLEOTIDE SEQUENCE</scope>
    <source>
        <strain evidence="19">FP-58527</strain>
    </source>
</reference>
<dbReference type="Proteomes" id="UP000015241">
    <property type="component" value="Unassembled WGS sequence"/>
</dbReference>
<name>S8E120_FOMSC</name>
<dbReference type="GO" id="GO:0046872">
    <property type="term" value="F:metal ion binding"/>
    <property type="evidence" value="ECO:0007669"/>
    <property type="project" value="UniProtKB-UniRule"/>
</dbReference>
<evidence type="ECO:0000256" key="7">
    <source>
        <dbReference type="ARBA" id="ARBA00022723"/>
    </source>
</evidence>
<feature type="binding site" evidence="15">
    <location>
        <position position="600"/>
    </location>
    <ligand>
        <name>Ca(2+)</name>
        <dbReference type="ChEBI" id="CHEBI:29108"/>
    </ligand>
</feature>
<accession>S8E120</accession>
<evidence type="ECO:0000256" key="12">
    <source>
        <dbReference type="ARBA" id="ARBA00023026"/>
    </source>
</evidence>
<dbReference type="SMART" id="SM00944">
    <property type="entry name" value="Pro-kuma_activ"/>
    <property type="match status" value="1"/>
</dbReference>
<protein>
    <recommendedName>
        <fullName evidence="4">tripeptidyl-peptidase II</fullName>
        <ecNumber evidence="4">3.4.14.10</ecNumber>
    </recommendedName>
</protein>
<feature type="binding site" evidence="15">
    <location>
        <position position="580"/>
    </location>
    <ligand>
        <name>Ca(2+)</name>
        <dbReference type="ChEBI" id="CHEBI:29108"/>
    </ligand>
</feature>
<dbReference type="EC" id="3.4.14.10" evidence="4"/>
<dbReference type="PANTHER" id="PTHR14218:SF39">
    <property type="entry name" value="PEPTIDASE S53 DOMAIN-CONTAINING PROTEIN"/>
    <property type="match status" value="1"/>
</dbReference>
<keyword evidence="12" id="KW-0843">Virulence</keyword>
<comment type="cofactor">
    <cofactor evidence="15">
        <name>Ca(2+)</name>
        <dbReference type="ChEBI" id="CHEBI:29108"/>
    </cofactor>
    <text evidence="15">Binds 1 Ca(2+) ion per subunit.</text>
</comment>
<evidence type="ECO:0000313" key="19">
    <source>
        <dbReference type="Proteomes" id="UP000015241"/>
    </source>
</evidence>
<comment type="function">
    <text evidence="2">Secreted tripeptidyl-peptidase which degrades proteins at acidic pHs and is involved in virulence.</text>
</comment>
<evidence type="ECO:0000256" key="6">
    <source>
        <dbReference type="ARBA" id="ARBA00022670"/>
    </source>
</evidence>
<evidence type="ECO:0000256" key="4">
    <source>
        <dbReference type="ARBA" id="ARBA00012462"/>
    </source>
</evidence>
<dbReference type="InterPro" id="IPR036852">
    <property type="entry name" value="Peptidase_S8/S53_dom_sf"/>
</dbReference>
<comment type="catalytic activity">
    <reaction evidence="1">
        <text>Release of an N-terminal tripeptide from a polypeptide.</text>
        <dbReference type="EC" id="3.4.14.10"/>
    </reaction>
</comment>
<keyword evidence="8 16" id="KW-0732">Signal</keyword>
<dbReference type="GO" id="GO:0006508">
    <property type="term" value="P:proteolysis"/>
    <property type="evidence" value="ECO:0007669"/>
    <property type="project" value="UniProtKB-KW"/>
</dbReference>
<evidence type="ECO:0000256" key="9">
    <source>
        <dbReference type="ARBA" id="ARBA00022801"/>
    </source>
</evidence>
<evidence type="ECO:0000256" key="2">
    <source>
        <dbReference type="ARBA" id="ARBA00002451"/>
    </source>
</evidence>
<feature type="binding site" evidence="15">
    <location>
        <position position="598"/>
    </location>
    <ligand>
        <name>Ca(2+)</name>
        <dbReference type="ChEBI" id="CHEBI:29108"/>
    </ligand>
</feature>
<evidence type="ECO:0000256" key="5">
    <source>
        <dbReference type="ARBA" id="ARBA00022525"/>
    </source>
</evidence>
<dbReference type="STRING" id="743788.S8E120"/>
<keyword evidence="10" id="KW-0720">Serine protease</keyword>